<feature type="region of interest" description="Disordered" evidence="1">
    <location>
        <begin position="1"/>
        <end position="83"/>
    </location>
</feature>
<feature type="region of interest" description="Disordered" evidence="1">
    <location>
        <begin position="92"/>
        <end position="111"/>
    </location>
</feature>
<evidence type="ECO:0000313" key="3">
    <source>
        <dbReference type="Proteomes" id="UP000317881"/>
    </source>
</evidence>
<dbReference type="Proteomes" id="UP000317881">
    <property type="component" value="Unassembled WGS sequence"/>
</dbReference>
<dbReference type="EMBL" id="BJND01000007">
    <property type="protein sequence ID" value="GEC03595.1"/>
    <property type="molecule type" value="Genomic_DNA"/>
</dbReference>
<name>A0A4Y3VBA1_9ACTN</name>
<comment type="caution">
    <text evidence="2">The sequence shown here is derived from an EMBL/GenBank/DDBJ whole genome shotgun (WGS) entry which is preliminary data.</text>
</comment>
<evidence type="ECO:0000256" key="1">
    <source>
        <dbReference type="SAM" id="MobiDB-lite"/>
    </source>
</evidence>
<sequence length="111" mass="12119">MVARWYGGHGEDRGGVRASAVVKVPRLLLRPEGRNPEPSLAAAVPATSDSVRRRECPDAPSLAPPDGHNDQGAGKNPHFPAPFAMPTAEVRMRRRRSTLKAWHTPHSPRMS</sequence>
<keyword evidence="3" id="KW-1185">Reference proteome</keyword>
<gene>
    <name evidence="2" type="ORF">SSP24_12500</name>
</gene>
<organism evidence="2 3">
    <name type="scientific">Streptomyces spinoverrucosus</name>
    <dbReference type="NCBI Taxonomy" id="284043"/>
    <lineage>
        <taxon>Bacteria</taxon>
        <taxon>Bacillati</taxon>
        <taxon>Actinomycetota</taxon>
        <taxon>Actinomycetes</taxon>
        <taxon>Kitasatosporales</taxon>
        <taxon>Streptomycetaceae</taxon>
        <taxon>Streptomyces</taxon>
    </lineage>
</organism>
<proteinExistence type="predicted"/>
<dbReference type="AlphaFoldDB" id="A0A4Y3VBA1"/>
<accession>A0A4Y3VBA1</accession>
<reference evidence="2 3" key="1">
    <citation type="submission" date="2019-06" db="EMBL/GenBank/DDBJ databases">
        <title>Whole genome shotgun sequence of Streptomyces spinoverrucosus NBRC 14228.</title>
        <authorList>
            <person name="Hosoyama A."/>
            <person name="Uohara A."/>
            <person name="Ohji S."/>
            <person name="Ichikawa N."/>
        </authorList>
    </citation>
    <scope>NUCLEOTIDE SEQUENCE [LARGE SCALE GENOMIC DNA]</scope>
    <source>
        <strain evidence="2 3">NBRC 14228</strain>
    </source>
</reference>
<protein>
    <submittedName>
        <fullName evidence="2">Uncharacterized protein</fullName>
    </submittedName>
</protein>
<evidence type="ECO:0000313" key="2">
    <source>
        <dbReference type="EMBL" id="GEC03595.1"/>
    </source>
</evidence>